<evidence type="ECO:0000256" key="1">
    <source>
        <dbReference type="ARBA" id="ARBA00022723"/>
    </source>
</evidence>
<reference evidence="6" key="1">
    <citation type="submission" date="2020-03" db="EMBL/GenBank/DDBJ databases">
        <title>Evolution of repeat sequences and sex chromosomes of tilapia species revealed by chromosome-level genomes.</title>
        <authorList>
            <person name="Xu L."/>
            <person name="Tao W."/>
            <person name="Wang D."/>
            <person name="Zhou Q."/>
        </authorList>
    </citation>
    <scope>NUCLEOTIDE SEQUENCE [LARGE SCALE GENOMIC DNA]</scope>
    <source>
        <strain evidence="6">Israel</strain>
    </source>
</reference>
<accession>A0AAZ1WZU0</accession>
<protein>
    <recommendedName>
        <fullName evidence="7">Endonuclease/exonuclease/phosphatase domain-containing protein</fullName>
    </recommendedName>
</protein>
<dbReference type="PANTHER" id="PTHR22748:SF26">
    <property type="entry name" value="ENDONUCLEASE_EXONUCLEASE_PHOSPHATASE DOMAIN-CONTAINING PROTEIN"/>
    <property type="match status" value="1"/>
</dbReference>
<feature type="binding site" evidence="4">
    <location>
        <position position="25"/>
    </location>
    <ligand>
        <name>Mg(2+)</name>
        <dbReference type="ChEBI" id="CHEBI:18420"/>
        <label>1</label>
    </ligand>
</feature>
<keyword evidence="4" id="KW-0464">Manganese</keyword>
<dbReference type="GO" id="GO:0008081">
    <property type="term" value="F:phosphoric diester hydrolase activity"/>
    <property type="evidence" value="ECO:0007669"/>
    <property type="project" value="TreeGrafter"/>
</dbReference>
<evidence type="ECO:0000313" key="5">
    <source>
        <dbReference type="Ensembl" id="ENSOABP00000060949.1"/>
    </source>
</evidence>
<dbReference type="Gene3D" id="3.60.10.10">
    <property type="entry name" value="Endonuclease/exonuclease/phosphatase"/>
    <property type="match status" value="1"/>
</dbReference>
<evidence type="ECO:0000256" key="2">
    <source>
        <dbReference type="ARBA" id="ARBA00022801"/>
    </source>
</evidence>
<keyword evidence="1 4" id="KW-0479">Metal-binding</keyword>
<evidence type="ECO:0000313" key="6">
    <source>
        <dbReference type="Proteomes" id="UP000472276"/>
    </source>
</evidence>
<dbReference type="GO" id="GO:0006284">
    <property type="term" value="P:base-excision repair"/>
    <property type="evidence" value="ECO:0007669"/>
    <property type="project" value="TreeGrafter"/>
</dbReference>
<dbReference type="InterPro" id="IPR036691">
    <property type="entry name" value="Endo/exonu/phosph_ase_sf"/>
</dbReference>
<dbReference type="PANTHER" id="PTHR22748">
    <property type="entry name" value="AP ENDONUCLEASE"/>
    <property type="match status" value="1"/>
</dbReference>
<keyword evidence="2" id="KW-0378">Hydrolase</keyword>
<feature type="binding site" evidence="4">
    <location>
        <position position="54"/>
    </location>
    <ligand>
        <name>Mg(2+)</name>
        <dbReference type="ChEBI" id="CHEBI:18420"/>
        <label>1</label>
    </ligand>
</feature>
<dbReference type="Ensembl" id="ENSOABT00000077365.1">
    <property type="protein sequence ID" value="ENSOABP00000060949.1"/>
    <property type="gene ID" value="ENSOABG00000036204.1"/>
</dbReference>
<reference evidence="5" key="2">
    <citation type="submission" date="2025-08" db="UniProtKB">
        <authorList>
            <consortium name="Ensembl"/>
        </authorList>
    </citation>
    <scope>IDENTIFICATION</scope>
</reference>
<dbReference type="SUPFAM" id="SSF56219">
    <property type="entry name" value="DNase I-like"/>
    <property type="match status" value="1"/>
</dbReference>
<dbReference type="GO" id="GO:0008311">
    <property type="term" value="F:double-stranded DNA 3'-5' DNA exonuclease activity"/>
    <property type="evidence" value="ECO:0007669"/>
    <property type="project" value="UniProtKB-EC"/>
</dbReference>
<comment type="cofactor">
    <cofactor evidence="4">
        <name>Mg(2+)</name>
        <dbReference type="ChEBI" id="CHEBI:18420"/>
    </cofactor>
    <cofactor evidence="4">
        <name>Mn(2+)</name>
        <dbReference type="ChEBI" id="CHEBI:29035"/>
    </cofactor>
    <text evidence="4">Probably binds two magnesium or manganese ions per subunit.</text>
</comment>
<reference evidence="5" key="3">
    <citation type="submission" date="2025-09" db="UniProtKB">
        <authorList>
            <consortium name="Ensembl"/>
        </authorList>
    </citation>
    <scope>IDENTIFICATION</scope>
</reference>
<evidence type="ECO:0000256" key="3">
    <source>
        <dbReference type="ARBA" id="ARBA00022842"/>
    </source>
</evidence>
<sequence length="152" mass="17065">MDTRWSSEFKPLGDLFNNLSIMSWNVKGLNNAIKKNKILSFIKSKKCDIAFVQETHLLPQDSQKLSSGTSKSRGVATLIGKHLQFKCIQKSKDDAGRMMLMLCEIQGKVVILANVYAPNALLLTSYCPRSLFQTGMFSWPEKGIKYLGVTFP</sequence>
<dbReference type="Proteomes" id="UP000472276">
    <property type="component" value="Unassembled WGS sequence"/>
</dbReference>
<organism evidence="5 6">
    <name type="scientific">Oreochromis aureus</name>
    <name type="common">Israeli tilapia</name>
    <name type="synonym">Chromis aureus</name>
    <dbReference type="NCBI Taxonomy" id="47969"/>
    <lineage>
        <taxon>Eukaryota</taxon>
        <taxon>Metazoa</taxon>
        <taxon>Chordata</taxon>
        <taxon>Craniata</taxon>
        <taxon>Vertebrata</taxon>
        <taxon>Euteleostomi</taxon>
        <taxon>Actinopterygii</taxon>
        <taxon>Neopterygii</taxon>
        <taxon>Teleostei</taxon>
        <taxon>Neoteleostei</taxon>
        <taxon>Acanthomorphata</taxon>
        <taxon>Ovalentaria</taxon>
        <taxon>Cichlomorphae</taxon>
        <taxon>Cichliformes</taxon>
        <taxon>Cichlidae</taxon>
        <taxon>African cichlids</taxon>
        <taxon>Pseudocrenilabrinae</taxon>
        <taxon>Oreochromini</taxon>
        <taxon>Oreochromis</taxon>
    </lineage>
</organism>
<evidence type="ECO:0000256" key="4">
    <source>
        <dbReference type="PIRSR" id="PIRSR604808-2"/>
    </source>
</evidence>
<proteinExistence type="predicted"/>
<evidence type="ECO:0008006" key="7">
    <source>
        <dbReference type="Google" id="ProtNLM"/>
    </source>
</evidence>
<keyword evidence="3 4" id="KW-0460">Magnesium</keyword>
<dbReference type="GO" id="GO:0005634">
    <property type="term" value="C:nucleus"/>
    <property type="evidence" value="ECO:0007669"/>
    <property type="project" value="TreeGrafter"/>
</dbReference>
<name>A0AAZ1WZU0_OREAU</name>
<dbReference type="GO" id="GO:0003906">
    <property type="term" value="F:DNA-(apurinic or apyrimidinic site) endonuclease activity"/>
    <property type="evidence" value="ECO:0007669"/>
    <property type="project" value="TreeGrafter"/>
</dbReference>
<dbReference type="InterPro" id="IPR004808">
    <property type="entry name" value="AP_endonuc_1"/>
</dbReference>
<dbReference type="AlphaFoldDB" id="A0AAZ1WZU0"/>
<dbReference type="GO" id="GO:0046872">
    <property type="term" value="F:metal ion binding"/>
    <property type="evidence" value="ECO:0007669"/>
    <property type="project" value="UniProtKB-KW"/>
</dbReference>
<keyword evidence="6" id="KW-1185">Reference proteome</keyword>